<gene>
    <name evidence="5" type="ORF">Ami103574_14510</name>
</gene>
<evidence type="ECO:0000259" key="4">
    <source>
        <dbReference type="PROSITE" id="PS51118"/>
    </source>
</evidence>
<keyword evidence="1" id="KW-0805">Transcription regulation</keyword>
<keyword evidence="6" id="KW-1185">Reference proteome</keyword>
<keyword evidence="3" id="KW-0804">Transcription</keyword>
<organism evidence="5 6">
    <name type="scientific">Aminipila butyrica</name>
    <dbReference type="NCBI Taxonomy" id="433296"/>
    <lineage>
        <taxon>Bacteria</taxon>
        <taxon>Bacillati</taxon>
        <taxon>Bacillota</taxon>
        <taxon>Clostridia</taxon>
        <taxon>Peptostreptococcales</taxon>
        <taxon>Anaerovoracaceae</taxon>
        <taxon>Aminipila</taxon>
    </lineage>
</organism>
<dbReference type="InterPro" id="IPR036388">
    <property type="entry name" value="WH-like_DNA-bd_sf"/>
</dbReference>
<dbReference type="InterPro" id="IPR011991">
    <property type="entry name" value="ArsR-like_HTH"/>
</dbReference>
<dbReference type="SUPFAM" id="SSF46785">
    <property type="entry name" value="Winged helix' DNA-binding domain"/>
    <property type="match status" value="1"/>
</dbReference>
<evidence type="ECO:0000256" key="3">
    <source>
        <dbReference type="ARBA" id="ARBA00023163"/>
    </source>
</evidence>
<feature type="domain" description="HTH hxlR-type" evidence="4">
    <location>
        <begin position="8"/>
        <end position="106"/>
    </location>
</feature>
<dbReference type="CDD" id="cd00090">
    <property type="entry name" value="HTH_ARSR"/>
    <property type="match status" value="1"/>
</dbReference>
<reference evidence="5 6" key="1">
    <citation type="submission" date="2020-02" db="EMBL/GenBank/DDBJ databases">
        <authorList>
            <person name="Kim Y.B."/>
            <person name="Roh S.W."/>
        </authorList>
    </citation>
    <scope>NUCLEOTIDE SEQUENCE [LARGE SCALE GENOMIC DNA]</scope>
    <source>
        <strain evidence="5 6">DSM 103574</strain>
    </source>
</reference>
<evidence type="ECO:0000313" key="5">
    <source>
        <dbReference type="EMBL" id="QIB70429.1"/>
    </source>
</evidence>
<dbReference type="Proteomes" id="UP000466848">
    <property type="component" value="Chromosome"/>
</dbReference>
<dbReference type="Gene3D" id="1.10.10.10">
    <property type="entry name" value="Winged helix-like DNA-binding domain superfamily/Winged helix DNA-binding domain"/>
    <property type="match status" value="1"/>
</dbReference>
<dbReference type="RefSeq" id="WP_163067667.1">
    <property type="nucleotide sequence ID" value="NZ_CP048649.1"/>
</dbReference>
<keyword evidence="2" id="KW-0238">DNA-binding</keyword>
<dbReference type="AlphaFoldDB" id="A0A858BYY0"/>
<sequence length="121" mass="14231">MEKEIINYPVELTLALLGDKWKILILCQLFKGTKRFNEIFRSITNINQKMLAKQLRALENDGFITRKVYPEVPPRVEYTLTPLGRSLNPVIEAMFNWAMENKESFTFKYTINIEPDLKLPH</sequence>
<evidence type="ECO:0000256" key="1">
    <source>
        <dbReference type="ARBA" id="ARBA00023015"/>
    </source>
</evidence>
<protein>
    <submittedName>
        <fullName evidence="5">Helix-turn-helix transcriptional regulator</fullName>
    </submittedName>
</protein>
<dbReference type="InterPro" id="IPR002577">
    <property type="entry name" value="HTH_HxlR"/>
</dbReference>
<dbReference type="GO" id="GO:0003677">
    <property type="term" value="F:DNA binding"/>
    <property type="evidence" value="ECO:0007669"/>
    <property type="project" value="UniProtKB-KW"/>
</dbReference>
<dbReference type="PANTHER" id="PTHR33204">
    <property type="entry name" value="TRANSCRIPTIONAL REGULATOR, MARR FAMILY"/>
    <property type="match status" value="1"/>
</dbReference>
<name>A0A858BYY0_9FIRM</name>
<dbReference type="Pfam" id="PF01638">
    <property type="entry name" value="HxlR"/>
    <property type="match status" value="1"/>
</dbReference>
<dbReference type="KEGG" id="abut:Ami103574_14510"/>
<evidence type="ECO:0000313" key="6">
    <source>
        <dbReference type="Proteomes" id="UP000466848"/>
    </source>
</evidence>
<dbReference type="PANTHER" id="PTHR33204:SF37">
    <property type="entry name" value="HTH-TYPE TRANSCRIPTIONAL REGULATOR YODB"/>
    <property type="match status" value="1"/>
</dbReference>
<proteinExistence type="predicted"/>
<dbReference type="InterPro" id="IPR036390">
    <property type="entry name" value="WH_DNA-bd_sf"/>
</dbReference>
<dbReference type="EMBL" id="CP048649">
    <property type="protein sequence ID" value="QIB70429.1"/>
    <property type="molecule type" value="Genomic_DNA"/>
</dbReference>
<evidence type="ECO:0000256" key="2">
    <source>
        <dbReference type="ARBA" id="ARBA00023125"/>
    </source>
</evidence>
<accession>A0A858BYY0</accession>
<dbReference type="PROSITE" id="PS51118">
    <property type="entry name" value="HTH_HXLR"/>
    <property type="match status" value="1"/>
</dbReference>